<dbReference type="InterPro" id="IPR011206">
    <property type="entry name" value="Citrate_lyase_beta/mcl1/mcl2"/>
</dbReference>
<dbReference type="eggNOG" id="COG2301">
    <property type="taxonomic scope" value="Bacteria"/>
</dbReference>
<dbReference type="RefSeq" id="WP_013426473.1">
    <property type="nucleotide sequence ID" value="NC_014666.1"/>
</dbReference>
<dbReference type="InterPro" id="IPR005000">
    <property type="entry name" value="Aldolase/citrate-lyase_domain"/>
</dbReference>
<dbReference type="STRING" id="298654.FraEuI1c_5367"/>
<dbReference type="InParanoid" id="E3J9J1"/>
<name>E3J9J1_PSEI1</name>
<dbReference type="Gene3D" id="3.20.20.60">
    <property type="entry name" value="Phosphoenolpyruvate-binding domains"/>
    <property type="match status" value="1"/>
</dbReference>
<dbReference type="GO" id="GO:0008816">
    <property type="term" value="F:citryl-CoA lyase activity"/>
    <property type="evidence" value="ECO:0007669"/>
    <property type="project" value="UniProtKB-EC"/>
</dbReference>
<feature type="binding site" evidence="4">
    <location>
        <position position="69"/>
    </location>
    <ligand>
        <name>substrate</name>
    </ligand>
</feature>
<evidence type="ECO:0000256" key="1">
    <source>
        <dbReference type="ARBA" id="ARBA00001946"/>
    </source>
</evidence>
<proteinExistence type="predicted"/>
<dbReference type="Proteomes" id="UP000002484">
    <property type="component" value="Chromosome"/>
</dbReference>
<accession>E3J9J1</accession>
<dbReference type="OrthoDB" id="9768429at2"/>
<feature type="binding site" evidence="5">
    <location>
        <position position="161"/>
    </location>
    <ligand>
        <name>Mg(2+)</name>
        <dbReference type="ChEBI" id="CHEBI:18420"/>
    </ligand>
</feature>
<dbReference type="HOGENOM" id="CLU_044864_0_1_11"/>
<evidence type="ECO:0000256" key="3">
    <source>
        <dbReference type="ARBA" id="ARBA00022842"/>
    </source>
</evidence>
<keyword evidence="7" id="KW-0456">Lyase</keyword>
<evidence type="ECO:0000256" key="5">
    <source>
        <dbReference type="PIRSR" id="PIRSR015582-2"/>
    </source>
</evidence>
<keyword evidence="2 5" id="KW-0479">Metal-binding</keyword>
<dbReference type="InterPro" id="IPR040442">
    <property type="entry name" value="Pyrv_kinase-like_dom_sf"/>
</dbReference>
<reference evidence="7 8" key="1">
    <citation type="submission" date="2010-10" db="EMBL/GenBank/DDBJ databases">
        <title>Complete sequence of Frankia sp. EuI1c.</title>
        <authorList>
            <consortium name="US DOE Joint Genome Institute"/>
            <person name="Lucas S."/>
            <person name="Copeland A."/>
            <person name="Lapidus A."/>
            <person name="Cheng J.-F."/>
            <person name="Bruce D."/>
            <person name="Goodwin L."/>
            <person name="Pitluck S."/>
            <person name="Chertkov O."/>
            <person name="Detter J.C."/>
            <person name="Han C."/>
            <person name="Tapia R."/>
            <person name="Land M."/>
            <person name="Hauser L."/>
            <person name="Jeffries C."/>
            <person name="Kyrpides N."/>
            <person name="Ivanova N."/>
            <person name="Mikhailova N."/>
            <person name="Beauchemin N."/>
            <person name="Sen A."/>
            <person name="Sur S.A."/>
            <person name="Gtari M."/>
            <person name="Wall L."/>
            <person name="Tisa L."/>
            <person name="Woyke T."/>
        </authorList>
    </citation>
    <scope>NUCLEOTIDE SEQUENCE [LARGE SCALE GENOMIC DNA]</scope>
    <source>
        <strain evidence="8">DSM 45817 / CECT 9037 / EuI1c</strain>
    </source>
</reference>
<evidence type="ECO:0000313" key="7">
    <source>
        <dbReference type="EMBL" id="ADP83355.1"/>
    </source>
</evidence>
<dbReference type="Pfam" id="PF03328">
    <property type="entry name" value="HpcH_HpaI"/>
    <property type="match status" value="1"/>
</dbReference>
<protein>
    <submittedName>
        <fullName evidence="7">Citryl-CoA lyase</fullName>
        <ecNumber evidence="7">4.1.3.34</ecNumber>
    </submittedName>
</protein>
<evidence type="ECO:0000256" key="2">
    <source>
        <dbReference type="ARBA" id="ARBA00022723"/>
    </source>
</evidence>
<keyword evidence="3 5" id="KW-0460">Magnesium</keyword>
<dbReference type="SUPFAM" id="SSF51621">
    <property type="entry name" value="Phosphoenolpyruvate/pyruvate domain"/>
    <property type="match status" value="1"/>
</dbReference>
<dbReference type="EMBL" id="CP002299">
    <property type="protein sequence ID" value="ADP83355.1"/>
    <property type="molecule type" value="Genomic_DNA"/>
</dbReference>
<dbReference type="KEGG" id="fri:FraEuI1c_5367"/>
<sequence>MREPRARRSELATPASSEKMCMKAGKSGADLVFLDLEDACAPPVKESARAIAVAALTGQDWGHTVRAVRVNGLDTPWCHGDIIEIVTGARESLDVLIVPKARSARDVWWVDVLLTQLETKLGLRKRIGLEVLIEEAEGLSNAPEIAKASPRLEAIIFGAGDLSASLHARVDGNFDPVGEYPGDFWHFARVQVLAAARGAGIDAIDAPYPAYLNPDGYRQAATHASLLGFDGKWAIHPSQVPIANEVFAPTEAQIAEARDSIEVYRASERDGVGAIGRGGQLVDAAHMRLATNTLHRAVLAGLIDEV</sequence>
<dbReference type="GO" id="GO:0000287">
    <property type="term" value="F:magnesium ion binding"/>
    <property type="evidence" value="ECO:0007669"/>
    <property type="project" value="TreeGrafter"/>
</dbReference>
<keyword evidence="8" id="KW-1185">Reference proteome</keyword>
<dbReference type="PANTHER" id="PTHR32308">
    <property type="entry name" value="LYASE BETA SUBUNIT, PUTATIVE (AFU_ORTHOLOGUE AFUA_4G13030)-RELATED"/>
    <property type="match status" value="1"/>
</dbReference>
<feature type="binding site" evidence="4">
    <location>
        <position position="134"/>
    </location>
    <ligand>
        <name>substrate</name>
    </ligand>
</feature>
<dbReference type="GO" id="GO:0006107">
    <property type="term" value="P:oxaloacetate metabolic process"/>
    <property type="evidence" value="ECO:0007669"/>
    <property type="project" value="TreeGrafter"/>
</dbReference>
<evidence type="ECO:0000256" key="4">
    <source>
        <dbReference type="PIRSR" id="PIRSR015582-1"/>
    </source>
</evidence>
<organism evidence="7 8">
    <name type="scientific">Pseudofrankia inefficax (strain DSM 45817 / CECT 9037 / DDB 130130 / EuI1c)</name>
    <name type="common">Frankia inefficax</name>
    <dbReference type="NCBI Taxonomy" id="298654"/>
    <lineage>
        <taxon>Bacteria</taxon>
        <taxon>Bacillati</taxon>
        <taxon>Actinomycetota</taxon>
        <taxon>Actinomycetes</taxon>
        <taxon>Frankiales</taxon>
        <taxon>Frankiaceae</taxon>
        <taxon>Pseudofrankia</taxon>
    </lineage>
</organism>
<dbReference type="PANTHER" id="PTHR32308:SF10">
    <property type="entry name" value="CITRATE LYASE SUBUNIT BETA"/>
    <property type="match status" value="1"/>
</dbReference>
<feature type="domain" description="HpcH/HpaI aldolase/citrate lyase" evidence="6">
    <location>
        <begin position="13"/>
        <end position="237"/>
    </location>
</feature>
<dbReference type="AlphaFoldDB" id="E3J9J1"/>
<comment type="cofactor">
    <cofactor evidence="1">
        <name>Mg(2+)</name>
        <dbReference type="ChEBI" id="CHEBI:18420"/>
    </cofactor>
</comment>
<evidence type="ECO:0000259" key="6">
    <source>
        <dbReference type="Pfam" id="PF03328"/>
    </source>
</evidence>
<feature type="binding site" evidence="5">
    <location>
        <position position="134"/>
    </location>
    <ligand>
        <name>Mg(2+)</name>
        <dbReference type="ChEBI" id="CHEBI:18420"/>
    </ligand>
</feature>
<dbReference type="InterPro" id="IPR015813">
    <property type="entry name" value="Pyrv/PenolPyrv_kinase-like_dom"/>
</dbReference>
<gene>
    <name evidence="7" type="ordered locus">FraEuI1c_5367</name>
</gene>
<dbReference type="EC" id="4.1.3.34" evidence="7"/>
<dbReference type="PIRSF" id="PIRSF015582">
    <property type="entry name" value="Cit_lyase_B"/>
    <property type="match status" value="1"/>
</dbReference>
<evidence type="ECO:0000313" key="8">
    <source>
        <dbReference type="Proteomes" id="UP000002484"/>
    </source>
</evidence>